<dbReference type="GO" id="GO:0016491">
    <property type="term" value="F:oxidoreductase activity"/>
    <property type="evidence" value="ECO:0007669"/>
    <property type="project" value="InterPro"/>
</dbReference>
<gene>
    <name evidence="3" type="ORF">LHA35_22180</name>
</gene>
<dbReference type="Pfam" id="PF13450">
    <property type="entry name" value="NAD_binding_8"/>
    <property type="match status" value="1"/>
</dbReference>
<proteinExistence type="predicted"/>
<dbReference type="SUPFAM" id="SSF51905">
    <property type="entry name" value="FAD/NAD(P)-binding domain"/>
    <property type="match status" value="1"/>
</dbReference>
<dbReference type="PRINTS" id="PR00419">
    <property type="entry name" value="ADXRDTASE"/>
</dbReference>
<feature type="domain" description="Amine oxidase" evidence="2">
    <location>
        <begin position="89"/>
        <end position="324"/>
    </location>
</feature>
<evidence type="ECO:0000313" key="3">
    <source>
        <dbReference type="EMBL" id="MCB4824443.1"/>
    </source>
</evidence>
<dbReference type="AlphaFoldDB" id="A0A9X1IJD4"/>
<dbReference type="PROSITE" id="PS51257">
    <property type="entry name" value="PROKAR_LIPOPROTEIN"/>
    <property type="match status" value="1"/>
</dbReference>
<dbReference type="InterPro" id="IPR002937">
    <property type="entry name" value="Amino_oxidase"/>
</dbReference>
<keyword evidence="4" id="KW-1185">Reference proteome</keyword>
<dbReference type="Gene3D" id="3.90.660.10">
    <property type="match status" value="1"/>
</dbReference>
<evidence type="ECO:0000313" key="4">
    <source>
        <dbReference type="Proteomes" id="UP001139311"/>
    </source>
</evidence>
<name>A0A9X1IJD4_9PROT</name>
<dbReference type="RefSeq" id="WP_226612137.1">
    <property type="nucleotide sequence ID" value="NZ_JAJAQI010000043.1"/>
</dbReference>
<protein>
    <submittedName>
        <fullName evidence="3">NAD(P)-binding protein</fullName>
    </submittedName>
</protein>
<comment type="caution">
    <text evidence="3">The sequence shown here is derived from an EMBL/GenBank/DDBJ whole genome shotgun (WGS) entry which is preliminary data.</text>
</comment>
<evidence type="ECO:0000256" key="1">
    <source>
        <dbReference type="SAM" id="SignalP"/>
    </source>
</evidence>
<organism evidence="3 4">
    <name type="scientific">Roseicella aerolata</name>
    <dbReference type="NCBI Taxonomy" id="2883479"/>
    <lineage>
        <taxon>Bacteria</taxon>
        <taxon>Pseudomonadati</taxon>
        <taxon>Pseudomonadota</taxon>
        <taxon>Alphaproteobacteria</taxon>
        <taxon>Acetobacterales</taxon>
        <taxon>Roseomonadaceae</taxon>
        <taxon>Roseicella</taxon>
    </lineage>
</organism>
<feature type="chain" id="PRO_5040750441" evidence="1">
    <location>
        <begin position="24"/>
        <end position="325"/>
    </location>
</feature>
<feature type="signal peptide" evidence="1">
    <location>
        <begin position="1"/>
        <end position="23"/>
    </location>
</feature>
<sequence>MSSPRIAVIGAGLAGLACARALAARGAAIRLFDKGRAAGGRLATRRAEAAGQALQFDHGAQYLTARTEGFAALLAACGASPWGEPGRFVGTPGMSALPRAMARGLDLAAARHVTAIEGRPGAWVVRHLDAALLRPGRPRPATEPEAEGPFQAIAIALPPVQAAPLIAPHAPEWPARLAAVRMAPCWTVMAAFATRLPLPDSLRPAPGGAIGWAARDSSKPGRPAGAECWVVQAGPDWSRAHLEDPAEAVAPALLAALGALAGADLPAPAHAAAHRWRHSLVEAPLGEACLADPALGLGLGGDWCLAGRAEAAFESGTALAAALLP</sequence>
<evidence type="ECO:0000259" key="2">
    <source>
        <dbReference type="Pfam" id="PF01593"/>
    </source>
</evidence>
<dbReference type="Pfam" id="PF01593">
    <property type="entry name" value="Amino_oxidase"/>
    <property type="match status" value="1"/>
</dbReference>
<dbReference type="EMBL" id="JAJAQI010000043">
    <property type="protein sequence ID" value="MCB4824443.1"/>
    <property type="molecule type" value="Genomic_DNA"/>
</dbReference>
<keyword evidence="1" id="KW-0732">Signal</keyword>
<reference evidence="3" key="1">
    <citation type="submission" date="2021-10" db="EMBL/GenBank/DDBJ databases">
        <title>Roseicella aerolatum sp. nov., isolated from aerosols of e-waste dismantling site.</title>
        <authorList>
            <person name="Qin T."/>
        </authorList>
    </citation>
    <scope>NUCLEOTIDE SEQUENCE</scope>
    <source>
        <strain evidence="3">GB24</strain>
    </source>
</reference>
<accession>A0A9X1IJD4</accession>
<dbReference type="Gene3D" id="3.50.50.60">
    <property type="entry name" value="FAD/NAD(P)-binding domain"/>
    <property type="match status" value="1"/>
</dbReference>
<dbReference type="Proteomes" id="UP001139311">
    <property type="component" value="Unassembled WGS sequence"/>
</dbReference>
<dbReference type="PANTHER" id="PTHR16128:SF5">
    <property type="entry name" value="FAD_NAD(P)-BINDING OXIDOREDUCTASE FAMILY PROTEIN"/>
    <property type="match status" value="1"/>
</dbReference>
<dbReference type="PANTHER" id="PTHR16128">
    <property type="entry name" value="FAD/NAD(P)-BINDING OXIDOREDUCTASE FAMILY PROTEIN"/>
    <property type="match status" value="1"/>
</dbReference>
<dbReference type="InterPro" id="IPR036188">
    <property type="entry name" value="FAD/NAD-bd_sf"/>
</dbReference>